<dbReference type="InterPro" id="IPR016040">
    <property type="entry name" value="NAD(P)-bd_dom"/>
</dbReference>
<keyword evidence="3" id="KW-1185">Reference proteome</keyword>
<gene>
    <name evidence="2" type="ORF">J2S03_000390</name>
</gene>
<dbReference type="Pfam" id="PF13460">
    <property type="entry name" value="NAD_binding_10"/>
    <property type="match status" value="1"/>
</dbReference>
<organism evidence="2 3">
    <name type="scientific">Alicyclobacillus cycloheptanicus</name>
    <dbReference type="NCBI Taxonomy" id="1457"/>
    <lineage>
        <taxon>Bacteria</taxon>
        <taxon>Bacillati</taxon>
        <taxon>Bacillota</taxon>
        <taxon>Bacilli</taxon>
        <taxon>Bacillales</taxon>
        <taxon>Alicyclobacillaceae</taxon>
        <taxon>Alicyclobacillus</taxon>
    </lineage>
</organism>
<evidence type="ECO:0000313" key="3">
    <source>
        <dbReference type="Proteomes" id="UP001232973"/>
    </source>
</evidence>
<sequence>MRIFVTGGTGYVGQVITRHLLANGHEVTLFIRPHGVRIPGPALHQAQVVEGDLFDIHSLTRAMKRHDAVVHLVGIIREQPRRGITMSRVHEEGTFAVLQAAAQASVPRLLHMSALGARPNAVSSYHKSKWKAEEFVRRSGLAYTIFRPSVVFGPGGPGPNFVAQLTDLVRKAPIVPVIGSGDTPLQPVSVETVAEAFCSALTKESAVGQTYELGGPAVVTYAEMLRMIAAACRKPFRPVHIPLPCMRLLALAFQRLPQFPITVDQLQMLAEGNVCSDAARAYADLQLRPIPFTVADST</sequence>
<dbReference type="SUPFAM" id="SSF51735">
    <property type="entry name" value="NAD(P)-binding Rossmann-fold domains"/>
    <property type="match status" value="1"/>
</dbReference>
<reference evidence="2 3" key="1">
    <citation type="submission" date="2023-07" db="EMBL/GenBank/DDBJ databases">
        <title>Genomic Encyclopedia of Type Strains, Phase IV (KMG-IV): sequencing the most valuable type-strain genomes for metagenomic binning, comparative biology and taxonomic classification.</title>
        <authorList>
            <person name="Goeker M."/>
        </authorList>
    </citation>
    <scope>NUCLEOTIDE SEQUENCE [LARGE SCALE GENOMIC DNA]</scope>
    <source>
        <strain evidence="2 3">DSM 4006</strain>
    </source>
</reference>
<dbReference type="CDD" id="cd05271">
    <property type="entry name" value="NDUFA9_like_SDR_a"/>
    <property type="match status" value="1"/>
</dbReference>
<proteinExistence type="predicted"/>
<name>A0ABT9XE64_9BACL</name>
<feature type="domain" description="NAD(P)-binding" evidence="1">
    <location>
        <begin position="7"/>
        <end position="151"/>
    </location>
</feature>
<evidence type="ECO:0000313" key="2">
    <source>
        <dbReference type="EMBL" id="MDQ0188586.1"/>
    </source>
</evidence>
<dbReference type="PANTHER" id="PTHR12126">
    <property type="entry name" value="NADH-UBIQUINONE OXIDOREDUCTASE 39 KDA SUBUNIT-RELATED"/>
    <property type="match status" value="1"/>
</dbReference>
<dbReference type="PANTHER" id="PTHR12126:SF11">
    <property type="entry name" value="NADH DEHYDROGENASE [UBIQUINONE] 1 ALPHA SUBCOMPLEX SUBUNIT 9, MITOCHONDRIAL"/>
    <property type="match status" value="1"/>
</dbReference>
<dbReference type="Gene3D" id="3.40.50.720">
    <property type="entry name" value="NAD(P)-binding Rossmann-like Domain"/>
    <property type="match status" value="1"/>
</dbReference>
<dbReference type="EMBL" id="JAUSTP010000001">
    <property type="protein sequence ID" value="MDQ0188586.1"/>
    <property type="molecule type" value="Genomic_DNA"/>
</dbReference>
<dbReference type="Proteomes" id="UP001232973">
    <property type="component" value="Unassembled WGS sequence"/>
</dbReference>
<dbReference type="InterPro" id="IPR036291">
    <property type="entry name" value="NAD(P)-bd_dom_sf"/>
</dbReference>
<protein>
    <submittedName>
        <fullName evidence="2">NADH dehydrogenase</fullName>
    </submittedName>
</protein>
<comment type="caution">
    <text evidence="2">The sequence shown here is derived from an EMBL/GenBank/DDBJ whole genome shotgun (WGS) entry which is preliminary data.</text>
</comment>
<dbReference type="RefSeq" id="WP_274455983.1">
    <property type="nucleotide sequence ID" value="NZ_CP067097.1"/>
</dbReference>
<accession>A0ABT9XE64</accession>
<evidence type="ECO:0000259" key="1">
    <source>
        <dbReference type="Pfam" id="PF13460"/>
    </source>
</evidence>
<dbReference type="InterPro" id="IPR051207">
    <property type="entry name" value="ComplexI_NDUFA9_subunit"/>
</dbReference>